<dbReference type="PANTHER" id="PTHR31511:SF12">
    <property type="entry name" value="RHO TERMINATION FACTOR N-TERMINAL DOMAIN-CONTAINING PROTEIN"/>
    <property type="match status" value="1"/>
</dbReference>
<keyword evidence="4" id="KW-1185">Reference proteome</keyword>
<dbReference type="GO" id="GO:0003676">
    <property type="term" value="F:nucleic acid binding"/>
    <property type="evidence" value="ECO:0007669"/>
    <property type="project" value="InterPro"/>
</dbReference>
<reference evidence="3 4" key="1">
    <citation type="journal article" date="2019" name="Sci. Rep.">
        <title>Orb-weaving spider Araneus ventricosus genome elucidates the spidroin gene catalogue.</title>
        <authorList>
            <person name="Kono N."/>
            <person name="Nakamura H."/>
            <person name="Ohtoshi R."/>
            <person name="Moran D.A.P."/>
            <person name="Shinohara A."/>
            <person name="Yoshida Y."/>
            <person name="Fujiwara M."/>
            <person name="Mori M."/>
            <person name="Tomita M."/>
            <person name="Arakawa K."/>
        </authorList>
    </citation>
    <scope>NUCLEOTIDE SEQUENCE [LARGE SCALE GENOMIC DNA]</scope>
</reference>
<keyword evidence="1" id="KW-0863">Zinc-finger</keyword>
<comment type="caution">
    <text evidence="3">The sequence shown here is derived from an EMBL/GenBank/DDBJ whole genome shotgun (WGS) entry which is preliminary data.</text>
</comment>
<dbReference type="SUPFAM" id="SSF53098">
    <property type="entry name" value="Ribonuclease H-like"/>
    <property type="match status" value="1"/>
</dbReference>
<dbReference type="InterPro" id="IPR013087">
    <property type="entry name" value="Znf_C2H2_type"/>
</dbReference>
<evidence type="ECO:0000256" key="1">
    <source>
        <dbReference type="PROSITE-ProRule" id="PRU00042"/>
    </source>
</evidence>
<keyword evidence="1" id="KW-0862">Zinc</keyword>
<keyword evidence="1" id="KW-0479">Metal-binding</keyword>
<dbReference type="Proteomes" id="UP000499080">
    <property type="component" value="Unassembled WGS sequence"/>
</dbReference>
<sequence>MIGDHIEQAFEKIKESLDEFLKNGSGWVFDSVIHMELKIATYHPLAPSSYIPLTSKLAAKKAVINIKNTDQKCFIWSVLAALHPVGQSAERVYHYASMEQELRLGNVTYPVQPCKVPIIENLNNLRINVFGYEDDEVFPLYISKREDIQVINLLYKTQGNDKHYCLIKNMSRFLGDLTNFNGETFYCYSCLHRFTTESLLKDHLPYCNEHSSQRIVMPELGEESVLQFKQHKFSQPVPNAIYADFETLIEPMQTLPGKTASHIPCGNAYLIIGPNGLPLKPVTVYRGSDAMDHFITSIVRQKDILAKKLHTITPMHMTTRDLEEFQKATHCNLCKKWLGKDRVRDHDHLSGKYRQALHNKCNLQLKQRKIIPCIFHNLRNYDGHLIMQGLGKLQDHEIDVIPNNMEKYISFSIRRRKENPVTLQFVDSFQFLNTSLQKLVENLDHSKFCNMQSCISSPHRDLLLKKGIHSYEYMSSFSKSEETQLPPRSAFHSSLVNERISETDYKHAQNVWKCFEIKNLGERIS</sequence>
<dbReference type="PROSITE" id="PS50157">
    <property type="entry name" value="ZINC_FINGER_C2H2_2"/>
    <property type="match status" value="1"/>
</dbReference>
<feature type="domain" description="C2H2-type" evidence="2">
    <location>
        <begin position="185"/>
        <end position="215"/>
    </location>
</feature>
<evidence type="ECO:0000259" key="2">
    <source>
        <dbReference type="PROSITE" id="PS50157"/>
    </source>
</evidence>
<proteinExistence type="predicted"/>
<dbReference type="PANTHER" id="PTHR31511">
    <property type="entry name" value="PROTEIN CBG23764"/>
    <property type="match status" value="1"/>
</dbReference>
<protein>
    <recommendedName>
        <fullName evidence="2">C2H2-type domain-containing protein</fullName>
    </recommendedName>
</protein>
<dbReference type="InterPro" id="IPR036397">
    <property type="entry name" value="RNaseH_sf"/>
</dbReference>
<dbReference type="OrthoDB" id="414982at2759"/>
<evidence type="ECO:0000313" key="4">
    <source>
        <dbReference type="Proteomes" id="UP000499080"/>
    </source>
</evidence>
<dbReference type="Gene3D" id="3.30.420.10">
    <property type="entry name" value="Ribonuclease H-like superfamily/Ribonuclease H"/>
    <property type="match status" value="1"/>
</dbReference>
<dbReference type="InterPro" id="IPR012337">
    <property type="entry name" value="RNaseH-like_sf"/>
</dbReference>
<name>A0A4Y2K863_ARAVE</name>
<dbReference type="GO" id="GO:0008270">
    <property type="term" value="F:zinc ion binding"/>
    <property type="evidence" value="ECO:0007669"/>
    <property type="project" value="UniProtKB-KW"/>
</dbReference>
<dbReference type="EMBL" id="BGPR01004328">
    <property type="protein sequence ID" value="GBM98501.1"/>
    <property type="molecule type" value="Genomic_DNA"/>
</dbReference>
<organism evidence="3 4">
    <name type="scientific">Araneus ventricosus</name>
    <name type="common">Orbweaver spider</name>
    <name type="synonym">Epeira ventricosa</name>
    <dbReference type="NCBI Taxonomy" id="182803"/>
    <lineage>
        <taxon>Eukaryota</taxon>
        <taxon>Metazoa</taxon>
        <taxon>Ecdysozoa</taxon>
        <taxon>Arthropoda</taxon>
        <taxon>Chelicerata</taxon>
        <taxon>Arachnida</taxon>
        <taxon>Araneae</taxon>
        <taxon>Araneomorphae</taxon>
        <taxon>Entelegynae</taxon>
        <taxon>Araneoidea</taxon>
        <taxon>Araneidae</taxon>
        <taxon>Araneus</taxon>
    </lineage>
</organism>
<accession>A0A4Y2K863</accession>
<evidence type="ECO:0000313" key="3">
    <source>
        <dbReference type="EMBL" id="GBM98501.1"/>
    </source>
</evidence>
<dbReference type="AlphaFoldDB" id="A0A4Y2K863"/>
<gene>
    <name evidence="3" type="ORF">AVEN_246736_1</name>
</gene>